<accession>A0ABX2INE7</accession>
<dbReference type="Proteomes" id="UP000778523">
    <property type="component" value="Unassembled WGS sequence"/>
</dbReference>
<dbReference type="GO" id="GO:0016787">
    <property type="term" value="F:hydrolase activity"/>
    <property type="evidence" value="ECO:0007669"/>
    <property type="project" value="UniProtKB-KW"/>
</dbReference>
<dbReference type="RefSeq" id="WP_170022186.1">
    <property type="nucleotide sequence ID" value="NZ_JABCSC020000003.1"/>
</dbReference>
<evidence type="ECO:0000313" key="3">
    <source>
        <dbReference type="EMBL" id="NSL55793.1"/>
    </source>
</evidence>
<evidence type="ECO:0000313" key="4">
    <source>
        <dbReference type="Proteomes" id="UP000778523"/>
    </source>
</evidence>
<keyword evidence="4" id="KW-1185">Reference proteome</keyword>
<dbReference type="Pfam" id="PF20434">
    <property type="entry name" value="BD-FAE"/>
    <property type="match status" value="1"/>
</dbReference>
<feature type="domain" description="BD-FAE-like" evidence="2">
    <location>
        <begin position="68"/>
        <end position="170"/>
    </location>
</feature>
<dbReference type="EMBL" id="JABCSC020000003">
    <property type="protein sequence ID" value="NSL55793.1"/>
    <property type="molecule type" value="Genomic_DNA"/>
</dbReference>
<evidence type="ECO:0000256" key="1">
    <source>
        <dbReference type="ARBA" id="ARBA00022801"/>
    </source>
</evidence>
<sequence length="310" mass="33124">MRAVLSVILIVLGLQAAQAGPLLDRLRERRAERAEWGEEADGASAGKLPAGSRVLRDLAYGPDARQRLDVYLPAAPKQAPVILMVHGGAWRTGDKAMSRVVDNKAARWLARGVIFISTNYRLLPIPPHEQAQDVARALAFAQGKAAGWGGDPAAFVLMGHSAGAHLVSLLNSAPQIALGLGGRPWLGTVSLDTAAMDIVATMEGKHYGFYDKAFGSDPMVWQASSPYQQLTREAPPLLAVCSSQRPDQPCAGTRRYAQQARSLGLRVELREQAASHGEINEQLGLPGAYTDAVEVFLASLAPAWRAALAP</sequence>
<name>A0ABX2INE7_9RHOO</name>
<comment type="caution">
    <text evidence="3">The sequence shown here is derived from an EMBL/GenBank/DDBJ whole genome shotgun (WGS) entry which is preliminary data.</text>
</comment>
<dbReference type="InterPro" id="IPR049492">
    <property type="entry name" value="BD-FAE-like_dom"/>
</dbReference>
<keyword evidence="1 3" id="KW-0378">Hydrolase</keyword>
<reference evidence="3 4" key="1">
    <citation type="submission" date="2020-06" db="EMBL/GenBank/DDBJ databases">
        <title>Draft genome of Uliginosibacterium sp. IMCC34675.</title>
        <authorList>
            <person name="Song J."/>
        </authorList>
    </citation>
    <scope>NUCLEOTIDE SEQUENCE [LARGE SCALE GENOMIC DNA]</scope>
    <source>
        <strain evidence="3 4">IMCC34675</strain>
    </source>
</reference>
<protein>
    <submittedName>
        <fullName evidence="3">Alpha/beta hydrolase</fullName>
    </submittedName>
</protein>
<dbReference type="SUPFAM" id="SSF53474">
    <property type="entry name" value="alpha/beta-Hydrolases"/>
    <property type="match status" value="1"/>
</dbReference>
<dbReference type="Gene3D" id="3.40.50.1820">
    <property type="entry name" value="alpha/beta hydrolase"/>
    <property type="match status" value="1"/>
</dbReference>
<gene>
    <name evidence="3" type="ORF">HJ583_012210</name>
</gene>
<dbReference type="PANTHER" id="PTHR48081">
    <property type="entry name" value="AB HYDROLASE SUPERFAMILY PROTEIN C4A8.06C"/>
    <property type="match status" value="1"/>
</dbReference>
<dbReference type="PANTHER" id="PTHR48081:SF33">
    <property type="entry name" value="KYNURENINE FORMAMIDASE"/>
    <property type="match status" value="1"/>
</dbReference>
<proteinExistence type="predicted"/>
<dbReference type="InterPro" id="IPR029058">
    <property type="entry name" value="AB_hydrolase_fold"/>
</dbReference>
<organism evidence="3 4">
    <name type="scientific">Uliginosibacterium aquaticum</name>
    <dbReference type="NCBI Taxonomy" id="2731212"/>
    <lineage>
        <taxon>Bacteria</taxon>
        <taxon>Pseudomonadati</taxon>
        <taxon>Pseudomonadota</taxon>
        <taxon>Betaproteobacteria</taxon>
        <taxon>Rhodocyclales</taxon>
        <taxon>Zoogloeaceae</taxon>
        <taxon>Uliginosibacterium</taxon>
    </lineage>
</organism>
<evidence type="ECO:0000259" key="2">
    <source>
        <dbReference type="Pfam" id="PF20434"/>
    </source>
</evidence>
<dbReference type="InterPro" id="IPR050300">
    <property type="entry name" value="GDXG_lipolytic_enzyme"/>
</dbReference>